<keyword evidence="4" id="KW-1185">Reference proteome</keyword>
<accession>A0A919IYJ3</accession>
<protein>
    <submittedName>
        <fullName evidence="3">Uncharacterized protein</fullName>
    </submittedName>
</protein>
<dbReference type="Proteomes" id="UP000598174">
    <property type="component" value="Unassembled WGS sequence"/>
</dbReference>
<sequence length="259" mass="26264">MSLTGLPLILLTWVLAIVAVAATVRWWRLPGRRRVPVRVAGLVAIEVLVVAGVGLIVNRQDSFYPSWAALGGLHSVVTTSAASVGRLDGKLDNHAAVTWSPPQAAAWHLAAPPQLLAPPDYAEHADRRFPIIVMLTSAGAAHQSGGASPGAGASGRGGGASGGGAGEVGDPRPVAGVVVVVLRPTGATTGTALADLPAALGQDARVTDRLAILVDPAWMRVAKAWPGHPPVIAGHDATALAAAARELPAPLAAPERLPS</sequence>
<dbReference type="RefSeq" id="WP_203815692.1">
    <property type="nucleotide sequence ID" value="NZ_BAAABP010000014.1"/>
</dbReference>
<evidence type="ECO:0000313" key="3">
    <source>
        <dbReference type="EMBL" id="GIE09069.1"/>
    </source>
</evidence>
<feature type="region of interest" description="Disordered" evidence="1">
    <location>
        <begin position="143"/>
        <end position="169"/>
    </location>
</feature>
<feature type="compositionally biased region" description="Gly residues" evidence="1">
    <location>
        <begin position="147"/>
        <end position="167"/>
    </location>
</feature>
<dbReference type="AlphaFoldDB" id="A0A919IYJ3"/>
<evidence type="ECO:0000313" key="4">
    <source>
        <dbReference type="Proteomes" id="UP000598174"/>
    </source>
</evidence>
<feature type="transmembrane region" description="Helical" evidence="2">
    <location>
        <begin position="39"/>
        <end position="57"/>
    </location>
</feature>
<keyword evidence="2" id="KW-0812">Transmembrane</keyword>
<comment type="caution">
    <text evidence="3">The sequence shown here is derived from an EMBL/GenBank/DDBJ whole genome shotgun (WGS) entry which is preliminary data.</text>
</comment>
<evidence type="ECO:0000256" key="2">
    <source>
        <dbReference type="SAM" id="Phobius"/>
    </source>
</evidence>
<dbReference type="EMBL" id="BOMM01000004">
    <property type="protein sequence ID" value="GIE09069.1"/>
    <property type="molecule type" value="Genomic_DNA"/>
</dbReference>
<keyword evidence="2" id="KW-1133">Transmembrane helix</keyword>
<proteinExistence type="predicted"/>
<keyword evidence="2" id="KW-0472">Membrane</keyword>
<evidence type="ECO:0000256" key="1">
    <source>
        <dbReference type="SAM" id="MobiDB-lite"/>
    </source>
</evidence>
<name>A0A919IYJ3_9ACTN</name>
<reference evidence="3" key="1">
    <citation type="submission" date="2021-01" db="EMBL/GenBank/DDBJ databases">
        <title>Whole genome shotgun sequence of Actinoplanes ferrugineus NBRC 15555.</title>
        <authorList>
            <person name="Komaki H."/>
            <person name="Tamura T."/>
        </authorList>
    </citation>
    <scope>NUCLEOTIDE SEQUENCE</scope>
    <source>
        <strain evidence="3">NBRC 15555</strain>
    </source>
</reference>
<feature type="transmembrane region" description="Helical" evidence="2">
    <location>
        <begin position="6"/>
        <end position="27"/>
    </location>
</feature>
<gene>
    <name evidence="3" type="ORF">Afe05nite_09090</name>
</gene>
<organism evidence="3 4">
    <name type="scientific">Paractinoplanes ferrugineus</name>
    <dbReference type="NCBI Taxonomy" id="113564"/>
    <lineage>
        <taxon>Bacteria</taxon>
        <taxon>Bacillati</taxon>
        <taxon>Actinomycetota</taxon>
        <taxon>Actinomycetes</taxon>
        <taxon>Micromonosporales</taxon>
        <taxon>Micromonosporaceae</taxon>
        <taxon>Paractinoplanes</taxon>
    </lineage>
</organism>